<accession>A0ABV8P4C0</accession>
<keyword evidence="2" id="KW-1185">Reference proteome</keyword>
<gene>
    <name evidence="1" type="ORF">ACFOY1_19605</name>
</gene>
<proteinExistence type="predicted"/>
<name>A0ABV8P4C0_9BURK</name>
<evidence type="ECO:0008006" key="3">
    <source>
        <dbReference type="Google" id="ProtNLM"/>
    </source>
</evidence>
<dbReference type="RefSeq" id="WP_217962992.1">
    <property type="nucleotide sequence ID" value="NZ_JAHTBN010000001.1"/>
</dbReference>
<protein>
    <recommendedName>
        <fullName evidence="3">Tetratricopeptide repeat protein</fullName>
    </recommendedName>
</protein>
<reference evidence="2" key="1">
    <citation type="journal article" date="2019" name="Int. J. Syst. Evol. Microbiol.">
        <title>The Global Catalogue of Microorganisms (GCM) 10K type strain sequencing project: providing services to taxonomists for standard genome sequencing and annotation.</title>
        <authorList>
            <consortium name="The Broad Institute Genomics Platform"/>
            <consortium name="The Broad Institute Genome Sequencing Center for Infectious Disease"/>
            <person name="Wu L."/>
            <person name="Ma J."/>
        </authorList>
    </citation>
    <scope>NUCLEOTIDE SEQUENCE [LARGE SCALE GENOMIC DNA]</scope>
    <source>
        <strain evidence="2">LMG 24813</strain>
    </source>
</reference>
<dbReference type="Proteomes" id="UP001595848">
    <property type="component" value="Unassembled WGS sequence"/>
</dbReference>
<organism evidence="1 2">
    <name type="scientific">Candidimonas humi</name>
    <dbReference type="NCBI Taxonomy" id="683355"/>
    <lineage>
        <taxon>Bacteria</taxon>
        <taxon>Pseudomonadati</taxon>
        <taxon>Pseudomonadota</taxon>
        <taxon>Betaproteobacteria</taxon>
        <taxon>Burkholderiales</taxon>
        <taxon>Alcaligenaceae</taxon>
        <taxon>Candidimonas</taxon>
    </lineage>
</organism>
<comment type="caution">
    <text evidence="1">The sequence shown here is derived from an EMBL/GenBank/DDBJ whole genome shotgun (WGS) entry which is preliminary data.</text>
</comment>
<dbReference type="EMBL" id="JBHSBV010000009">
    <property type="protein sequence ID" value="MFC4203162.1"/>
    <property type="molecule type" value="Genomic_DNA"/>
</dbReference>
<sequence>MAANPYERIRAADWYASMREEQGRYDPARGALHTIRPLIRCVYGSHDMARSMAQEARLAFLQNRRTEAYALLAEIRDMPLSAPAVTWGQTDRDDWIPEGRQARLYYRLAGMSFPGAAGGLMREEYKTTDDPSDSSTLIYTPIAPQGPLQDMKVRLRVGSRDRHGTTVAQALAHELSYERELYGRKPHGHEAGEAPKPDAVPVEFAPAGSTHASGAVNIADEHGGQEVHGVWIARKGAWQIIVRASWAPQRQAAAAKALRALFADIGWNAHQARYRGQTPQTRALNQRFDTALANQQWTEAAALAKRLLPTTLFPNRQARLYTAMGIAAARSGSPARAMPLLRKAFGKWRYSKLGYGSESLFDTLLLYAADTAFRAGDTRQAVTWLNAHNRDLPDPNWKLDTASGALLYLPMNLNLPARLGDFMLVNHDRNLARYVRLHPDQAIGVTLMKPAPGKDPEDMEDLLRNWMTHKMELQVGKATELSYPQATRGDAHGRMLQFTVARPDASRSGVINIGTDALPPTGQRLMTFWLSRVADREIVLRTETAAGDTAALAAAGKAAASFPWPVAASSAPPAAGDPWALSCAVPAMAATPKLP</sequence>
<evidence type="ECO:0000313" key="2">
    <source>
        <dbReference type="Proteomes" id="UP001595848"/>
    </source>
</evidence>
<evidence type="ECO:0000313" key="1">
    <source>
        <dbReference type="EMBL" id="MFC4203162.1"/>
    </source>
</evidence>